<evidence type="ECO:0000256" key="1">
    <source>
        <dbReference type="SAM" id="Phobius"/>
    </source>
</evidence>
<protein>
    <submittedName>
        <fullName evidence="2">Uncharacterized protein</fullName>
    </submittedName>
</protein>
<sequence length="116" mass="13176">MRNLSFGMMGVQILTYVIADRQFAEFVDHFVMITSTISAATTELWAWTRRNFWMVIASVLIQITAILIFFVLVGLMSQFLRGPGVFFIAALPLAGSLAAWRNFGAYTKILRLHQKK</sequence>
<evidence type="ECO:0000313" key="2">
    <source>
        <dbReference type="EMBL" id="GEP41054.1"/>
    </source>
</evidence>
<dbReference type="EMBL" id="BKAG01000002">
    <property type="protein sequence ID" value="GEP41054.1"/>
    <property type="molecule type" value="Genomic_DNA"/>
</dbReference>
<keyword evidence="3" id="KW-1185">Reference proteome</keyword>
<organism evidence="2 3">
    <name type="scientific">Brevifollis gellanilyticus</name>
    <dbReference type="NCBI Taxonomy" id="748831"/>
    <lineage>
        <taxon>Bacteria</taxon>
        <taxon>Pseudomonadati</taxon>
        <taxon>Verrucomicrobiota</taxon>
        <taxon>Verrucomicrobiia</taxon>
        <taxon>Verrucomicrobiales</taxon>
        <taxon>Verrucomicrobiaceae</taxon>
    </lineage>
</organism>
<keyword evidence="1" id="KW-0472">Membrane</keyword>
<name>A0A512M2T5_9BACT</name>
<keyword evidence="1" id="KW-1133">Transmembrane helix</keyword>
<accession>A0A512M2T5</accession>
<gene>
    <name evidence="2" type="ORF">BGE01nite_03450</name>
</gene>
<reference evidence="2 3" key="1">
    <citation type="submission" date="2019-07" db="EMBL/GenBank/DDBJ databases">
        <title>Whole genome shotgun sequence of Brevifollis gellanilyticus NBRC 108608.</title>
        <authorList>
            <person name="Hosoyama A."/>
            <person name="Uohara A."/>
            <person name="Ohji S."/>
            <person name="Ichikawa N."/>
        </authorList>
    </citation>
    <scope>NUCLEOTIDE SEQUENCE [LARGE SCALE GENOMIC DNA]</scope>
    <source>
        <strain evidence="2 3">NBRC 108608</strain>
    </source>
</reference>
<keyword evidence="1" id="KW-0812">Transmembrane</keyword>
<evidence type="ECO:0000313" key="3">
    <source>
        <dbReference type="Proteomes" id="UP000321577"/>
    </source>
</evidence>
<dbReference type="AlphaFoldDB" id="A0A512M2T5"/>
<feature type="transmembrane region" description="Helical" evidence="1">
    <location>
        <begin position="59"/>
        <end position="80"/>
    </location>
</feature>
<feature type="transmembrane region" description="Helical" evidence="1">
    <location>
        <begin position="86"/>
        <end position="106"/>
    </location>
</feature>
<dbReference type="Proteomes" id="UP000321577">
    <property type="component" value="Unassembled WGS sequence"/>
</dbReference>
<proteinExistence type="predicted"/>
<comment type="caution">
    <text evidence="2">The sequence shown here is derived from an EMBL/GenBank/DDBJ whole genome shotgun (WGS) entry which is preliminary data.</text>
</comment>